<sequence length="369" mass="40506">MPGHGSGRQQEGAGLGTGATHEGGGRRRLQLGKLSRELPGDQGRELGAPGLSSRIPAPGVRGAGKLDDTTPPAQGHQFSLRSPGPSDHHFLPAPPSSAHLRCLQISPFANSSWTRTDGSAWLGALQTHSWSNGSDIHFLRPWSQGKLSDHQWEQLQQVFWVYRSGFTREIREFAKMLHLDYPFVVQVSAGCEVHPGSPLKSFFNSAFQGSDLLSFQGTFWVPAPDAPHWAEVLSNEFNKDQYTRDTVEWLISDICPKLVTGLLEAGQQDLEKQVKPEAWLSSGPPPGPGRLLLVCHVSGFYPEPVWVRWMRGQQEQPGAQQGDVLPNADETWYLRVTLDVAAGEAAGLTCRVRHSSLGGQDIVLYWGEN</sequence>
<evidence type="ECO:0000256" key="5">
    <source>
        <dbReference type="ARBA" id="ARBA00022588"/>
    </source>
</evidence>
<dbReference type="PANTHER" id="PTHR16675">
    <property type="entry name" value="MHC CLASS I-RELATED"/>
    <property type="match status" value="1"/>
</dbReference>
<dbReference type="AlphaFoldDB" id="S7MQ40"/>
<dbReference type="SUPFAM" id="SSF48726">
    <property type="entry name" value="Immunoglobulin"/>
    <property type="match status" value="1"/>
</dbReference>
<dbReference type="Pfam" id="PF16497">
    <property type="entry name" value="MHC_I_3"/>
    <property type="match status" value="1"/>
</dbReference>
<dbReference type="InterPro" id="IPR036179">
    <property type="entry name" value="Ig-like_dom_sf"/>
</dbReference>
<comment type="function">
    <text evidence="12">Antigen-presenting protein that binds self and non-self glycolipids and presents them to T-cell receptors on natural killer T-cells.</text>
</comment>
<dbReference type="InterPro" id="IPR011162">
    <property type="entry name" value="MHC_I/II-like_Ag-recog"/>
</dbReference>
<dbReference type="PROSITE" id="PS50835">
    <property type="entry name" value="IG_LIKE"/>
    <property type="match status" value="1"/>
</dbReference>
<keyword evidence="6" id="KW-0967">Endosome</keyword>
<keyword evidence="4" id="KW-1003">Cell membrane</keyword>
<dbReference type="GO" id="GO:0005615">
    <property type="term" value="C:extracellular space"/>
    <property type="evidence" value="ECO:0007669"/>
    <property type="project" value="TreeGrafter"/>
</dbReference>
<dbReference type="GO" id="GO:0009897">
    <property type="term" value="C:external side of plasma membrane"/>
    <property type="evidence" value="ECO:0007669"/>
    <property type="project" value="TreeGrafter"/>
</dbReference>
<dbReference type="FunFam" id="2.60.40.10:FF:000254">
    <property type="entry name" value="Antigen-presenting glycoprotein CD1d1"/>
    <property type="match status" value="1"/>
</dbReference>
<dbReference type="FunFam" id="3.30.500.10:FF:000002">
    <property type="entry name" value="Antigen-presenting glycoprotein CD1d1"/>
    <property type="match status" value="1"/>
</dbReference>
<feature type="region of interest" description="Disordered" evidence="13">
    <location>
        <begin position="1"/>
        <end position="93"/>
    </location>
</feature>
<evidence type="ECO:0000256" key="1">
    <source>
        <dbReference type="ARBA" id="ARBA00004251"/>
    </source>
</evidence>
<dbReference type="InterPro" id="IPR013783">
    <property type="entry name" value="Ig-like_fold"/>
</dbReference>
<organism evidence="15 16">
    <name type="scientific">Myotis brandtii</name>
    <name type="common">Brandt's bat</name>
    <dbReference type="NCBI Taxonomy" id="109478"/>
    <lineage>
        <taxon>Eukaryota</taxon>
        <taxon>Metazoa</taxon>
        <taxon>Chordata</taxon>
        <taxon>Craniata</taxon>
        <taxon>Vertebrata</taxon>
        <taxon>Euteleostomi</taxon>
        <taxon>Mammalia</taxon>
        <taxon>Eutheria</taxon>
        <taxon>Laurasiatheria</taxon>
        <taxon>Chiroptera</taxon>
        <taxon>Yangochiroptera</taxon>
        <taxon>Vespertilionidae</taxon>
        <taxon>Myotis</taxon>
    </lineage>
</organism>
<evidence type="ECO:0000256" key="6">
    <source>
        <dbReference type="ARBA" id="ARBA00022753"/>
    </source>
</evidence>
<keyword evidence="16" id="KW-1185">Reference proteome</keyword>
<evidence type="ECO:0000256" key="4">
    <source>
        <dbReference type="ARBA" id="ARBA00022475"/>
    </source>
</evidence>
<keyword evidence="11" id="KW-0393">Immunoglobulin domain</keyword>
<dbReference type="InterPro" id="IPR037055">
    <property type="entry name" value="MHC_I-like_Ag-recog_sf"/>
</dbReference>
<dbReference type="GO" id="GO:0045087">
    <property type="term" value="P:innate immune response"/>
    <property type="evidence" value="ECO:0007669"/>
    <property type="project" value="UniProtKB-KW"/>
</dbReference>
<evidence type="ECO:0000256" key="8">
    <source>
        <dbReference type="ARBA" id="ARBA00023136"/>
    </source>
</evidence>
<keyword evidence="5" id="KW-0399">Innate immunity</keyword>
<evidence type="ECO:0000256" key="9">
    <source>
        <dbReference type="ARBA" id="ARBA00023180"/>
    </source>
</evidence>
<evidence type="ECO:0000256" key="2">
    <source>
        <dbReference type="ARBA" id="ARBA00004608"/>
    </source>
</evidence>
<protein>
    <submittedName>
        <fullName evidence="15">Antigen-presenting glycoprotein CD1d</fullName>
    </submittedName>
</protein>
<dbReference type="InterPro" id="IPR050208">
    <property type="entry name" value="MHC_class-I_related"/>
</dbReference>
<dbReference type="GO" id="GO:0048007">
    <property type="term" value="P:antigen processing and presentation, exogenous lipid antigen via MHC class Ib"/>
    <property type="evidence" value="ECO:0007669"/>
    <property type="project" value="TreeGrafter"/>
</dbReference>
<dbReference type="EMBL" id="KE161998">
    <property type="protein sequence ID" value="EPQ06351.1"/>
    <property type="molecule type" value="Genomic_DNA"/>
</dbReference>
<evidence type="ECO:0000256" key="13">
    <source>
        <dbReference type="SAM" id="MobiDB-lite"/>
    </source>
</evidence>
<evidence type="ECO:0000256" key="12">
    <source>
        <dbReference type="ARBA" id="ARBA00037531"/>
    </source>
</evidence>
<accession>S7MQ40</accession>
<feature type="domain" description="Ig-like" evidence="14">
    <location>
        <begin position="256"/>
        <end position="356"/>
    </location>
</feature>
<proteinExistence type="predicted"/>
<dbReference type="GO" id="GO:0071723">
    <property type="term" value="F:lipopeptide binding"/>
    <property type="evidence" value="ECO:0007669"/>
    <property type="project" value="TreeGrafter"/>
</dbReference>
<evidence type="ECO:0000256" key="3">
    <source>
        <dbReference type="ARBA" id="ARBA00004656"/>
    </source>
</evidence>
<dbReference type="Gene3D" id="3.30.500.10">
    <property type="entry name" value="MHC class I-like antigen recognition-like"/>
    <property type="match status" value="1"/>
</dbReference>
<dbReference type="GO" id="GO:0030883">
    <property type="term" value="F:endogenous lipid antigen binding"/>
    <property type="evidence" value="ECO:0007669"/>
    <property type="project" value="TreeGrafter"/>
</dbReference>
<evidence type="ECO:0000259" key="14">
    <source>
        <dbReference type="PROSITE" id="PS50835"/>
    </source>
</evidence>
<dbReference type="InterPro" id="IPR003597">
    <property type="entry name" value="Ig_C1-set"/>
</dbReference>
<dbReference type="GO" id="GO:0048006">
    <property type="term" value="P:antigen processing and presentation, endogenous lipid antigen via MHC class Ib"/>
    <property type="evidence" value="ECO:0007669"/>
    <property type="project" value="TreeGrafter"/>
</dbReference>
<dbReference type="CDD" id="cd21029">
    <property type="entry name" value="IgC1_CD1"/>
    <property type="match status" value="1"/>
</dbReference>
<comment type="subcellular location">
    <subcellularLocation>
        <location evidence="1">Cell membrane</location>
        <topology evidence="1">Single-pass type I membrane protein</topology>
    </subcellularLocation>
    <subcellularLocation>
        <location evidence="2">Endosome membrane</location>
    </subcellularLocation>
    <subcellularLocation>
        <location evidence="3">Lysosome membrane</location>
    </subcellularLocation>
</comment>
<feature type="compositionally biased region" description="Basic and acidic residues" evidence="13">
    <location>
        <begin position="34"/>
        <end position="44"/>
    </location>
</feature>
<dbReference type="PANTHER" id="PTHR16675:SF175">
    <property type="entry name" value="ANTIGEN-PRESENTING GLYCOPROTEIN CD1D"/>
    <property type="match status" value="1"/>
</dbReference>
<dbReference type="InterPro" id="IPR011161">
    <property type="entry name" value="MHC_I-like_Ag-recog"/>
</dbReference>
<evidence type="ECO:0000256" key="10">
    <source>
        <dbReference type="ARBA" id="ARBA00023228"/>
    </source>
</evidence>
<dbReference type="SUPFAM" id="SSF54452">
    <property type="entry name" value="MHC antigen-recognition domain"/>
    <property type="match status" value="1"/>
</dbReference>
<dbReference type="GO" id="GO:0010008">
    <property type="term" value="C:endosome membrane"/>
    <property type="evidence" value="ECO:0007669"/>
    <property type="project" value="UniProtKB-SubCell"/>
</dbReference>
<dbReference type="GO" id="GO:0005765">
    <property type="term" value="C:lysosomal membrane"/>
    <property type="evidence" value="ECO:0007669"/>
    <property type="project" value="UniProtKB-SubCell"/>
</dbReference>
<gene>
    <name evidence="15" type="ORF">D623_10000610</name>
</gene>
<evidence type="ECO:0000256" key="7">
    <source>
        <dbReference type="ARBA" id="ARBA00022859"/>
    </source>
</evidence>
<dbReference type="InterPro" id="IPR007110">
    <property type="entry name" value="Ig-like_dom"/>
</dbReference>
<dbReference type="GO" id="GO:0001916">
    <property type="term" value="P:positive regulation of T cell mediated cytotoxicity"/>
    <property type="evidence" value="ECO:0007669"/>
    <property type="project" value="TreeGrafter"/>
</dbReference>
<keyword evidence="10" id="KW-0458">Lysosome</keyword>
<dbReference type="Proteomes" id="UP000052978">
    <property type="component" value="Unassembled WGS sequence"/>
</dbReference>
<name>S7MQ40_MYOBR</name>
<keyword evidence="9" id="KW-0325">Glycoprotein</keyword>
<dbReference type="SMART" id="SM00407">
    <property type="entry name" value="IGc1"/>
    <property type="match status" value="1"/>
</dbReference>
<dbReference type="eggNOG" id="ENOG502SJH6">
    <property type="taxonomic scope" value="Eukaryota"/>
</dbReference>
<dbReference type="Gene3D" id="2.60.40.10">
    <property type="entry name" value="Immunoglobulins"/>
    <property type="match status" value="1"/>
</dbReference>
<keyword evidence="7" id="KW-0391">Immunity</keyword>
<evidence type="ECO:0000313" key="15">
    <source>
        <dbReference type="EMBL" id="EPQ06351.1"/>
    </source>
</evidence>
<keyword evidence="8" id="KW-0472">Membrane</keyword>
<evidence type="ECO:0000256" key="11">
    <source>
        <dbReference type="ARBA" id="ARBA00023319"/>
    </source>
</evidence>
<evidence type="ECO:0000313" key="16">
    <source>
        <dbReference type="Proteomes" id="UP000052978"/>
    </source>
</evidence>
<reference evidence="15 16" key="1">
    <citation type="journal article" date="2013" name="Nat. Commun.">
        <title>Genome analysis reveals insights into physiology and longevity of the Brandt's bat Myotis brandtii.</title>
        <authorList>
            <person name="Seim I."/>
            <person name="Fang X."/>
            <person name="Xiong Z."/>
            <person name="Lobanov A.V."/>
            <person name="Huang Z."/>
            <person name="Ma S."/>
            <person name="Feng Y."/>
            <person name="Turanov A.A."/>
            <person name="Zhu Y."/>
            <person name="Lenz T.L."/>
            <person name="Gerashchenko M.V."/>
            <person name="Fan D."/>
            <person name="Hee Yim S."/>
            <person name="Yao X."/>
            <person name="Jordan D."/>
            <person name="Xiong Y."/>
            <person name="Ma Y."/>
            <person name="Lyapunov A.N."/>
            <person name="Chen G."/>
            <person name="Kulakova O.I."/>
            <person name="Sun Y."/>
            <person name="Lee S.G."/>
            <person name="Bronson R.T."/>
            <person name="Moskalev A.A."/>
            <person name="Sunyaev S.R."/>
            <person name="Zhang G."/>
            <person name="Krogh A."/>
            <person name="Wang J."/>
            <person name="Gladyshev V.N."/>
        </authorList>
    </citation>
    <scope>NUCLEOTIDE SEQUENCE [LARGE SCALE GENOMIC DNA]</scope>
</reference>
<dbReference type="GO" id="GO:0030884">
    <property type="term" value="F:exogenous lipid antigen binding"/>
    <property type="evidence" value="ECO:0007669"/>
    <property type="project" value="TreeGrafter"/>
</dbReference>
<dbReference type="Pfam" id="PF07654">
    <property type="entry name" value="C1-set"/>
    <property type="match status" value="1"/>
</dbReference>